<evidence type="ECO:0000313" key="2">
    <source>
        <dbReference type="Proteomes" id="UP000663419"/>
    </source>
</evidence>
<name>A0A8A1LSC4_AJEC8</name>
<organism evidence="1 2">
    <name type="scientific">Ajellomyces capsulatus (strain H88)</name>
    <name type="common">Darling's disease fungus</name>
    <name type="synonym">Histoplasma capsulatum</name>
    <dbReference type="NCBI Taxonomy" id="544711"/>
    <lineage>
        <taxon>Eukaryota</taxon>
        <taxon>Fungi</taxon>
        <taxon>Dikarya</taxon>
        <taxon>Ascomycota</taxon>
        <taxon>Pezizomycotina</taxon>
        <taxon>Eurotiomycetes</taxon>
        <taxon>Eurotiomycetidae</taxon>
        <taxon>Onygenales</taxon>
        <taxon>Ajellomycetaceae</taxon>
        <taxon>Histoplasma</taxon>
    </lineage>
</organism>
<proteinExistence type="predicted"/>
<gene>
    <name evidence="1" type="ORF">I7I53_05324</name>
</gene>
<accession>A0A8A1LSC4</accession>
<evidence type="ECO:0000313" key="1">
    <source>
        <dbReference type="EMBL" id="QSS56956.1"/>
    </source>
</evidence>
<protein>
    <submittedName>
        <fullName evidence="1">Uncharacterized protein</fullName>
    </submittedName>
</protein>
<sequence length="104" mass="11606">MDGDVFSPRIFSAYPHDSPLLARTAQRAISLLSNLVFHAGHGNLSVPARALPWTVNSCYNHISSVFKLTPRHILLPWRKATTFPYSLGAMNTLHQILHKLGCSR</sequence>
<dbReference type="Proteomes" id="UP000663419">
    <property type="component" value="Chromosome 5"/>
</dbReference>
<dbReference type="EMBL" id="CP069106">
    <property type="protein sequence ID" value="QSS56956.1"/>
    <property type="molecule type" value="Genomic_DNA"/>
</dbReference>
<dbReference type="VEuPathDB" id="FungiDB:I7I53_05324"/>
<dbReference type="AlphaFoldDB" id="A0A8A1LSC4"/>
<reference evidence="1" key="1">
    <citation type="submission" date="2021-01" db="EMBL/GenBank/DDBJ databases">
        <title>Chromosome-level genome assembly of a human fungal pathogen reveals clustering of transcriptionally co-regulated genes.</title>
        <authorList>
            <person name="Voorhies M."/>
            <person name="Cohen S."/>
            <person name="Shea T.P."/>
            <person name="Petrus S."/>
            <person name="Munoz J.F."/>
            <person name="Poplawski S."/>
            <person name="Goldman W.E."/>
            <person name="Michael T."/>
            <person name="Cuomo C.A."/>
            <person name="Sil A."/>
            <person name="Beyhan S."/>
        </authorList>
    </citation>
    <scope>NUCLEOTIDE SEQUENCE</scope>
    <source>
        <strain evidence="1">H88</strain>
    </source>
</reference>